<sequence>MLTMTAYRVCCNDTNTLFEEAINMGEIFFSDERCRHPSARPEIGEKYQFMVGRKWTFLEKKYRRHTSMVCHMILKLRLPLRKRFIVPTDVRLTNINSSNKTFTKCALLLSHRLYSNENENSRQQKSHELTKIPNILCLSRIAASPVLVYTVINEYYLASLSLFACAASTDLLDGYVARKFPDQATNLGSNLDPIADKVLIGSLVLSLTYADYFPLYLMAIMIAKDALLMAGGAWIRFRTLPAPKTVTNFFDLKMPLVKMKPTMISKVRVNTCIQFCAIAVALGSPILCYVGHPHLERLWLVQTGPPKLYG</sequence>
<dbReference type="GO" id="GO:0032049">
    <property type="term" value="P:cardiolipin biosynthetic process"/>
    <property type="evidence" value="ECO:0007669"/>
    <property type="project" value="TreeGrafter"/>
</dbReference>
<keyword evidence="4 12" id="KW-0812">Transmembrane</keyword>
<keyword evidence="2" id="KW-0444">Lipid biosynthesis</keyword>
<feature type="transmembrane region" description="Helical" evidence="12">
    <location>
        <begin position="269"/>
        <end position="292"/>
    </location>
</feature>
<keyword evidence="7 12" id="KW-0472">Membrane</keyword>
<evidence type="ECO:0000256" key="7">
    <source>
        <dbReference type="ARBA" id="ARBA00023136"/>
    </source>
</evidence>
<evidence type="ECO:0000313" key="14">
    <source>
        <dbReference type="WBParaSite" id="nRc.2.0.1.t10310-RA"/>
    </source>
</evidence>
<keyword evidence="3" id="KW-0808">Transferase</keyword>
<name>A0A915I823_ROMCU</name>
<dbReference type="InterPro" id="IPR000462">
    <property type="entry name" value="CDP-OH_P_trans"/>
</dbReference>
<protein>
    <recommendedName>
        <fullName evidence="10">cardiolipin synthase (CMP-forming)</fullName>
        <ecNumber evidence="10">2.7.8.41</ecNumber>
    </recommendedName>
</protein>
<evidence type="ECO:0000256" key="1">
    <source>
        <dbReference type="ARBA" id="ARBA00004141"/>
    </source>
</evidence>
<dbReference type="GO" id="GO:0016020">
    <property type="term" value="C:membrane"/>
    <property type="evidence" value="ECO:0007669"/>
    <property type="project" value="UniProtKB-SubCell"/>
</dbReference>
<dbReference type="GO" id="GO:0005739">
    <property type="term" value="C:mitochondrion"/>
    <property type="evidence" value="ECO:0007669"/>
    <property type="project" value="TreeGrafter"/>
</dbReference>
<dbReference type="InterPro" id="IPR043130">
    <property type="entry name" value="CDP-OH_PTrfase_TM_dom"/>
</dbReference>
<keyword evidence="5 12" id="KW-1133">Transmembrane helix</keyword>
<dbReference type="PANTHER" id="PTHR14269:SF60">
    <property type="entry name" value="CARDIOLIPIN SYNTHASE (CMP-FORMING)"/>
    <property type="match status" value="1"/>
</dbReference>
<dbReference type="WBParaSite" id="nRc.2.0.1.t10310-RA">
    <property type="protein sequence ID" value="nRc.2.0.1.t10310-RA"/>
    <property type="gene ID" value="nRc.2.0.1.g10310"/>
</dbReference>
<evidence type="ECO:0000313" key="13">
    <source>
        <dbReference type="Proteomes" id="UP000887565"/>
    </source>
</evidence>
<dbReference type="PANTHER" id="PTHR14269">
    <property type="entry name" value="CDP-DIACYLGLYCEROL--GLYCEROL-3-PHOSPHATE 3-PHOSPHATIDYLTRANSFERASE-RELATED"/>
    <property type="match status" value="1"/>
</dbReference>
<evidence type="ECO:0000256" key="3">
    <source>
        <dbReference type="ARBA" id="ARBA00022679"/>
    </source>
</evidence>
<keyword evidence="6" id="KW-0443">Lipid metabolism</keyword>
<evidence type="ECO:0000256" key="10">
    <source>
        <dbReference type="ARBA" id="ARBA00039001"/>
    </source>
</evidence>
<evidence type="ECO:0000256" key="12">
    <source>
        <dbReference type="SAM" id="Phobius"/>
    </source>
</evidence>
<dbReference type="InterPro" id="IPR050324">
    <property type="entry name" value="CDP-alcohol_PTase-I"/>
</dbReference>
<evidence type="ECO:0000256" key="5">
    <source>
        <dbReference type="ARBA" id="ARBA00022989"/>
    </source>
</evidence>
<dbReference type="Pfam" id="PF01066">
    <property type="entry name" value="CDP-OH_P_transf"/>
    <property type="match status" value="1"/>
</dbReference>
<comment type="subcellular location">
    <subcellularLocation>
        <location evidence="1">Membrane</location>
        <topology evidence="1">Multi-pass membrane protein</topology>
    </subcellularLocation>
</comment>
<keyword evidence="13" id="KW-1185">Reference proteome</keyword>
<comment type="catalytic activity">
    <reaction evidence="11">
        <text>a CDP-1,2-diacyl-sn-glycerol + a 1,2-diacyl-sn-glycero-3-phospho-(1'-sn-glycerol) = a cardiolipin + CMP + H(+)</text>
        <dbReference type="Rhea" id="RHEA:32931"/>
        <dbReference type="ChEBI" id="CHEBI:15378"/>
        <dbReference type="ChEBI" id="CHEBI:58332"/>
        <dbReference type="ChEBI" id="CHEBI:60377"/>
        <dbReference type="ChEBI" id="CHEBI:62237"/>
        <dbReference type="ChEBI" id="CHEBI:64716"/>
        <dbReference type="EC" id="2.7.8.41"/>
    </reaction>
</comment>
<evidence type="ECO:0000256" key="9">
    <source>
        <dbReference type="ARBA" id="ARBA00023264"/>
    </source>
</evidence>
<organism evidence="13 14">
    <name type="scientific">Romanomermis culicivorax</name>
    <name type="common">Nematode worm</name>
    <dbReference type="NCBI Taxonomy" id="13658"/>
    <lineage>
        <taxon>Eukaryota</taxon>
        <taxon>Metazoa</taxon>
        <taxon>Ecdysozoa</taxon>
        <taxon>Nematoda</taxon>
        <taxon>Enoplea</taxon>
        <taxon>Dorylaimia</taxon>
        <taxon>Mermithida</taxon>
        <taxon>Mermithoidea</taxon>
        <taxon>Mermithidae</taxon>
        <taxon>Romanomermis</taxon>
    </lineage>
</organism>
<keyword evidence="9" id="KW-1208">Phospholipid metabolism</keyword>
<dbReference type="EC" id="2.7.8.41" evidence="10"/>
<proteinExistence type="predicted"/>
<dbReference type="GO" id="GO:0043337">
    <property type="term" value="F:cardiolipin synthase (CMP-forming)"/>
    <property type="evidence" value="ECO:0007669"/>
    <property type="project" value="UniProtKB-EC"/>
</dbReference>
<evidence type="ECO:0000256" key="6">
    <source>
        <dbReference type="ARBA" id="ARBA00023098"/>
    </source>
</evidence>
<dbReference type="AlphaFoldDB" id="A0A915I823"/>
<evidence type="ECO:0000256" key="11">
    <source>
        <dbReference type="ARBA" id="ARBA00047433"/>
    </source>
</evidence>
<reference evidence="14" key="1">
    <citation type="submission" date="2022-11" db="UniProtKB">
        <authorList>
            <consortium name="WormBaseParasite"/>
        </authorList>
    </citation>
    <scope>IDENTIFICATION</scope>
</reference>
<evidence type="ECO:0000256" key="4">
    <source>
        <dbReference type="ARBA" id="ARBA00022692"/>
    </source>
</evidence>
<accession>A0A915I823</accession>
<dbReference type="Gene3D" id="1.20.120.1760">
    <property type="match status" value="1"/>
</dbReference>
<evidence type="ECO:0000256" key="2">
    <source>
        <dbReference type="ARBA" id="ARBA00022516"/>
    </source>
</evidence>
<evidence type="ECO:0000256" key="8">
    <source>
        <dbReference type="ARBA" id="ARBA00023209"/>
    </source>
</evidence>
<keyword evidence="8" id="KW-0594">Phospholipid biosynthesis</keyword>
<dbReference type="Proteomes" id="UP000887565">
    <property type="component" value="Unplaced"/>
</dbReference>